<comment type="caution">
    <text evidence="2">The sequence shown here is derived from an EMBL/GenBank/DDBJ whole genome shotgun (WGS) entry which is preliminary data.</text>
</comment>
<reference evidence="2" key="1">
    <citation type="submission" date="2021-01" db="EMBL/GenBank/DDBJ databases">
        <title>Whole genome shotgun sequence of Demequina activiva NBRC 110675.</title>
        <authorList>
            <person name="Komaki H."/>
            <person name="Tamura T."/>
        </authorList>
    </citation>
    <scope>NUCLEOTIDE SEQUENCE</scope>
    <source>
        <strain evidence="2">NBRC 110675</strain>
    </source>
</reference>
<feature type="compositionally biased region" description="Polar residues" evidence="1">
    <location>
        <begin position="38"/>
        <end position="49"/>
    </location>
</feature>
<dbReference type="PROSITE" id="PS51257">
    <property type="entry name" value="PROKAR_LIPOPROTEIN"/>
    <property type="match status" value="1"/>
</dbReference>
<dbReference type="RefSeq" id="WP_203652789.1">
    <property type="nucleotide sequence ID" value="NZ_BONR01000001.1"/>
</dbReference>
<dbReference type="AlphaFoldDB" id="A0A919UJ15"/>
<organism evidence="2 3">
    <name type="scientific">Demequina activiva</name>
    <dbReference type="NCBI Taxonomy" id="1582364"/>
    <lineage>
        <taxon>Bacteria</taxon>
        <taxon>Bacillati</taxon>
        <taxon>Actinomycetota</taxon>
        <taxon>Actinomycetes</taxon>
        <taxon>Micrococcales</taxon>
        <taxon>Demequinaceae</taxon>
        <taxon>Demequina</taxon>
    </lineage>
</organism>
<accession>A0A919UJ15</accession>
<evidence type="ECO:0000313" key="2">
    <source>
        <dbReference type="EMBL" id="GIG53305.1"/>
    </source>
</evidence>
<protein>
    <submittedName>
        <fullName evidence="2">Uncharacterized protein</fullName>
    </submittedName>
</protein>
<name>A0A919UJ15_9MICO</name>
<sequence length="49" mass="4792">MDLRKAAAGSAAVILGGVLLAGCGDSAADDGDDMDSTMEPTMESTMDAG</sequence>
<evidence type="ECO:0000256" key="1">
    <source>
        <dbReference type="SAM" id="MobiDB-lite"/>
    </source>
</evidence>
<gene>
    <name evidence="2" type="ORF">Dac01nite_00570</name>
</gene>
<dbReference type="EMBL" id="BONR01000001">
    <property type="protein sequence ID" value="GIG53305.1"/>
    <property type="molecule type" value="Genomic_DNA"/>
</dbReference>
<dbReference type="Proteomes" id="UP000652354">
    <property type="component" value="Unassembled WGS sequence"/>
</dbReference>
<feature type="compositionally biased region" description="Acidic residues" evidence="1">
    <location>
        <begin position="27"/>
        <end position="36"/>
    </location>
</feature>
<keyword evidence="3" id="KW-1185">Reference proteome</keyword>
<feature type="region of interest" description="Disordered" evidence="1">
    <location>
        <begin position="26"/>
        <end position="49"/>
    </location>
</feature>
<proteinExistence type="predicted"/>
<evidence type="ECO:0000313" key="3">
    <source>
        <dbReference type="Proteomes" id="UP000652354"/>
    </source>
</evidence>